<feature type="transmembrane region" description="Helical" evidence="1">
    <location>
        <begin position="129"/>
        <end position="158"/>
    </location>
</feature>
<keyword evidence="1" id="KW-1133">Transmembrane helix</keyword>
<accession>A0AAW9QWE3</accession>
<dbReference type="RefSeq" id="WP_332867171.1">
    <property type="nucleotide sequence ID" value="NZ_JBAFSM010000056.1"/>
</dbReference>
<evidence type="ECO:0000256" key="1">
    <source>
        <dbReference type="SAM" id="Phobius"/>
    </source>
</evidence>
<dbReference type="PANTHER" id="PTHR34301">
    <property type="entry name" value="DNA-BINDING PROTEIN-RELATED"/>
    <property type="match status" value="1"/>
</dbReference>
<dbReference type="InterPro" id="IPR049945">
    <property type="entry name" value="AAA_22"/>
</dbReference>
<evidence type="ECO:0000313" key="4">
    <source>
        <dbReference type="Proteomes" id="UP001328733"/>
    </source>
</evidence>
<proteinExistence type="predicted"/>
<keyword evidence="1" id="KW-0472">Membrane</keyword>
<dbReference type="PANTHER" id="PTHR34301:SF8">
    <property type="entry name" value="ATPASE DOMAIN-CONTAINING PROTEIN"/>
    <property type="match status" value="1"/>
</dbReference>
<feature type="transmembrane region" description="Helical" evidence="1">
    <location>
        <begin position="27"/>
        <end position="45"/>
    </location>
</feature>
<protein>
    <submittedName>
        <fullName evidence="3">ATP-binding protein</fullName>
    </submittedName>
</protein>
<dbReference type="Proteomes" id="UP001328733">
    <property type="component" value="Unassembled WGS sequence"/>
</dbReference>
<feature type="transmembrane region" description="Helical" evidence="1">
    <location>
        <begin position="76"/>
        <end position="96"/>
    </location>
</feature>
<feature type="transmembrane region" description="Helical" evidence="1">
    <location>
        <begin position="164"/>
        <end position="188"/>
    </location>
</feature>
<keyword evidence="4" id="KW-1185">Reference proteome</keyword>
<dbReference type="AlphaFoldDB" id="A0AAW9QWE3"/>
<gene>
    <name evidence="3" type="ORF">V0288_21360</name>
</gene>
<feature type="transmembrane region" description="Helical" evidence="1">
    <location>
        <begin position="224"/>
        <end position="244"/>
    </location>
</feature>
<dbReference type="EMBL" id="JBAFSM010000056">
    <property type="protein sequence ID" value="MEG3439690.1"/>
    <property type="molecule type" value="Genomic_DNA"/>
</dbReference>
<name>A0AAW9QWE3_9CHRO</name>
<feature type="transmembrane region" description="Helical" evidence="1">
    <location>
        <begin position="195"/>
        <end position="218"/>
    </location>
</feature>
<evidence type="ECO:0000313" key="3">
    <source>
        <dbReference type="EMBL" id="MEG3439690.1"/>
    </source>
</evidence>
<keyword evidence="3" id="KW-0067">ATP-binding</keyword>
<feature type="transmembrane region" description="Helical" evidence="1">
    <location>
        <begin position="102"/>
        <end position="122"/>
    </location>
</feature>
<dbReference type="GO" id="GO:0016887">
    <property type="term" value="F:ATP hydrolysis activity"/>
    <property type="evidence" value="ECO:0007669"/>
    <property type="project" value="InterPro"/>
</dbReference>
<sequence>MKESPVPRLDLAPKLNRTLSLWNPFDYLLLLWWVLYFPQAIRWYVETKGGGEDFRKQKTWQDKIRFLRKHPVQSRLWIQGILLTVITPIFFCTLLERLGVSINWFDVVAGVVVSVVAGVVLGMTGTGGVVFGVAFGVALGVVAGVAFGVGGVAFGVAFGVAWGMAWSVAGSAIGMTAGIAFGAAWGVVVGALGVVVGMVSGVMVGTIAVVVGMVVDVAVDVMEIVRRGLAFGLTAGMTTVFFLLRPDIWLMSLFFRDRFFFRLLPRMACLPLSGLSSLIYLWLQRDWEAGIYNINQLLAYSLQFSPVLTAVNRALAEFPSCEIVDRVSHLAESPHDWKLLETVSKSLRPAPFSQDTPQCPTAAGFWYLHKKKADKAGEAFAVVRSLPYGEEMYTLAHTLHRFPLAEDLESIVSLESSPIPDEPRLRPLTWKAITSFNRVIEEFLLINGSSSQSVRSLALNRAIGELRDILDNQSETLPIAEKDLILKIARKWLEVSESIAGTVGNVTITRPVSNPYIIGDPVIGKRFVGRGDITREFESLWSGNTLQSVVLFGHRRMGKTSILRNLDSHLDPGIPVIYINLQRLVTVSELGEVLLAIADEIGRKLDISIPDEEKILQLPEITFNRYLSDLLTRILPEKQKRCLILALDEFEIIEELIEAGTLPRNFLGYLRSLVQMSPNLSFIFAGLHTLEEMTADYFNPFFGSVYPIPVTFLSGAATRVILANPAGEEEDFPLDYTSEALDKIYELTRGQPYLVQLVGFHLVRFYNNEVFEKQRPRDPRFTLADVENTIDAEFFQRGTYYFTGVWNQAGQGADGQQEILKILAPHRSGQTREEIQSLTALEEQTLEKALKTLEDHTVIEPAGDRWKISVELFRQWVETRHRD</sequence>
<organism evidence="3 4">
    <name type="scientific">Pannus brasiliensis CCIBt3594</name>
    <dbReference type="NCBI Taxonomy" id="1427578"/>
    <lineage>
        <taxon>Bacteria</taxon>
        <taxon>Bacillati</taxon>
        <taxon>Cyanobacteriota</taxon>
        <taxon>Cyanophyceae</taxon>
        <taxon>Oscillatoriophycideae</taxon>
        <taxon>Chroococcales</taxon>
        <taxon>Microcystaceae</taxon>
        <taxon>Pannus</taxon>
    </lineage>
</organism>
<dbReference type="Gene3D" id="3.40.50.300">
    <property type="entry name" value="P-loop containing nucleotide triphosphate hydrolases"/>
    <property type="match status" value="1"/>
</dbReference>
<dbReference type="Pfam" id="PF13401">
    <property type="entry name" value="AAA_22"/>
    <property type="match status" value="1"/>
</dbReference>
<dbReference type="GO" id="GO:0005524">
    <property type="term" value="F:ATP binding"/>
    <property type="evidence" value="ECO:0007669"/>
    <property type="project" value="UniProtKB-KW"/>
</dbReference>
<evidence type="ECO:0000259" key="2">
    <source>
        <dbReference type="Pfam" id="PF13401"/>
    </source>
</evidence>
<keyword evidence="1" id="KW-0812">Transmembrane</keyword>
<comment type="caution">
    <text evidence="3">The sequence shown here is derived from an EMBL/GenBank/DDBJ whole genome shotgun (WGS) entry which is preliminary data.</text>
</comment>
<feature type="domain" description="ORC1/DEAH AAA+ ATPase" evidence="2">
    <location>
        <begin position="547"/>
        <end position="693"/>
    </location>
</feature>
<keyword evidence="3" id="KW-0547">Nucleotide-binding</keyword>
<dbReference type="InterPro" id="IPR027417">
    <property type="entry name" value="P-loop_NTPase"/>
</dbReference>
<reference evidence="3 4" key="1">
    <citation type="submission" date="2024-01" db="EMBL/GenBank/DDBJ databases">
        <title>Genomic insights into the taxonomy and metabolism of the cyanobacterium Pannus brasiliensis CCIBt3594.</title>
        <authorList>
            <person name="Machado M."/>
            <person name="Botero N.B."/>
            <person name="Andreote A.P.D."/>
            <person name="Feitosa A.M.T."/>
            <person name="Popin R."/>
            <person name="Sivonen K."/>
            <person name="Fiore M.F."/>
        </authorList>
    </citation>
    <scope>NUCLEOTIDE SEQUENCE [LARGE SCALE GENOMIC DNA]</scope>
    <source>
        <strain evidence="3 4">CCIBt3594</strain>
    </source>
</reference>
<dbReference type="SUPFAM" id="SSF52540">
    <property type="entry name" value="P-loop containing nucleoside triphosphate hydrolases"/>
    <property type="match status" value="1"/>
</dbReference>